<dbReference type="PANTHER" id="PTHR34975:SF2">
    <property type="entry name" value="SPORE GERMINATION PROTEIN A2"/>
    <property type="match status" value="1"/>
</dbReference>
<feature type="transmembrane region" description="Helical" evidence="8">
    <location>
        <begin position="116"/>
        <end position="138"/>
    </location>
</feature>
<feature type="transmembrane region" description="Helical" evidence="8">
    <location>
        <begin position="42"/>
        <end position="63"/>
    </location>
</feature>
<comment type="caution">
    <text evidence="9">The sequence shown here is derived from an EMBL/GenBank/DDBJ whole genome shotgun (WGS) entry which is preliminary data.</text>
</comment>
<feature type="transmembrane region" description="Helical" evidence="8">
    <location>
        <begin position="145"/>
        <end position="167"/>
    </location>
</feature>
<evidence type="ECO:0000256" key="8">
    <source>
        <dbReference type="SAM" id="Phobius"/>
    </source>
</evidence>
<evidence type="ECO:0000313" key="9">
    <source>
        <dbReference type="EMBL" id="MBM7839541.1"/>
    </source>
</evidence>
<keyword evidence="10" id="KW-1185">Reference proteome</keyword>
<feature type="transmembrane region" description="Helical" evidence="8">
    <location>
        <begin position="274"/>
        <end position="296"/>
    </location>
</feature>
<dbReference type="InterPro" id="IPR004761">
    <property type="entry name" value="Spore_GerAB"/>
</dbReference>
<evidence type="ECO:0000256" key="1">
    <source>
        <dbReference type="ARBA" id="ARBA00004141"/>
    </source>
</evidence>
<feature type="transmembrane region" description="Helical" evidence="8">
    <location>
        <begin position="337"/>
        <end position="357"/>
    </location>
</feature>
<dbReference type="Pfam" id="PF03845">
    <property type="entry name" value="Spore_permease"/>
    <property type="match status" value="1"/>
</dbReference>
<gene>
    <name evidence="9" type="ORF">JOC54_002821</name>
</gene>
<feature type="transmembrane region" description="Helical" evidence="8">
    <location>
        <begin position="308"/>
        <end position="325"/>
    </location>
</feature>
<evidence type="ECO:0000256" key="4">
    <source>
        <dbReference type="ARBA" id="ARBA00022544"/>
    </source>
</evidence>
<dbReference type="EMBL" id="JAFBCV010000008">
    <property type="protein sequence ID" value="MBM7839541.1"/>
    <property type="molecule type" value="Genomic_DNA"/>
</dbReference>
<keyword evidence="6 8" id="KW-1133">Transmembrane helix</keyword>
<keyword evidence="7 8" id="KW-0472">Membrane</keyword>
<evidence type="ECO:0000256" key="6">
    <source>
        <dbReference type="ARBA" id="ARBA00022989"/>
    </source>
</evidence>
<dbReference type="RefSeq" id="WP_204466766.1">
    <property type="nucleotide sequence ID" value="NZ_JAFBCV010000008.1"/>
</dbReference>
<dbReference type="NCBIfam" id="TIGR00912">
    <property type="entry name" value="2A0309"/>
    <property type="match status" value="1"/>
</dbReference>
<feature type="transmembrane region" description="Helical" evidence="8">
    <location>
        <begin position="219"/>
        <end position="242"/>
    </location>
</feature>
<feature type="transmembrane region" description="Helical" evidence="8">
    <location>
        <begin position="84"/>
        <end position="110"/>
    </location>
</feature>
<evidence type="ECO:0000256" key="5">
    <source>
        <dbReference type="ARBA" id="ARBA00022692"/>
    </source>
</evidence>
<keyword evidence="4" id="KW-0309">Germination</keyword>
<evidence type="ECO:0000313" key="10">
    <source>
        <dbReference type="Proteomes" id="UP001179280"/>
    </source>
</evidence>
<proteinExistence type="inferred from homology"/>
<keyword evidence="5 8" id="KW-0812">Transmembrane</keyword>
<organism evidence="9 10">
    <name type="scientific">Shouchella xiaoxiensis</name>
    <dbReference type="NCBI Taxonomy" id="766895"/>
    <lineage>
        <taxon>Bacteria</taxon>
        <taxon>Bacillati</taxon>
        <taxon>Bacillota</taxon>
        <taxon>Bacilli</taxon>
        <taxon>Bacillales</taxon>
        <taxon>Bacillaceae</taxon>
        <taxon>Shouchella</taxon>
    </lineage>
</organism>
<evidence type="ECO:0000256" key="3">
    <source>
        <dbReference type="ARBA" id="ARBA00022448"/>
    </source>
</evidence>
<accession>A0ABS2SVI9</accession>
<comment type="subcellular location">
    <subcellularLocation>
        <location evidence="1">Membrane</location>
        <topology evidence="1">Multi-pass membrane protein</topology>
    </subcellularLocation>
</comment>
<feature type="transmembrane region" description="Helical" evidence="8">
    <location>
        <begin position="187"/>
        <end position="207"/>
    </location>
</feature>
<protein>
    <submittedName>
        <fullName evidence="9">Spore germination protein (Amino acid permease)</fullName>
    </submittedName>
</protein>
<evidence type="ECO:0000256" key="2">
    <source>
        <dbReference type="ARBA" id="ARBA00007998"/>
    </source>
</evidence>
<evidence type="ECO:0000256" key="7">
    <source>
        <dbReference type="ARBA" id="ARBA00023136"/>
    </source>
</evidence>
<comment type="similarity">
    <text evidence="2">Belongs to the amino acid-polyamine-organocation (APC) superfamily. Spore germination protein (SGP) (TC 2.A.3.9) family.</text>
</comment>
<reference evidence="9" key="1">
    <citation type="submission" date="2021-01" db="EMBL/GenBank/DDBJ databases">
        <title>Genomic Encyclopedia of Type Strains, Phase IV (KMG-IV): sequencing the most valuable type-strain genomes for metagenomic binning, comparative biology and taxonomic classification.</title>
        <authorList>
            <person name="Goeker M."/>
        </authorList>
    </citation>
    <scope>NUCLEOTIDE SEQUENCE</scope>
    <source>
        <strain evidence="9">DSM 21943</strain>
    </source>
</reference>
<name>A0ABS2SVI9_9BACI</name>
<dbReference type="Proteomes" id="UP001179280">
    <property type="component" value="Unassembled WGS sequence"/>
</dbReference>
<sequence>MTGSLPNQLKVPPYMTLFLVHGMQIGVGILGFTRYIAEVAGYQAWMAVLLAGGANQLIIWMIFKTIHKADNGDLYQISKRLFGKWLGGLLMLLFSCYFAVLAIVVLRTYIEIVQVWIYPELTTWSIALIFLLVSYYALLKGFRVIAGLTFLFVVFPLLLWPTVIPVLEYAEWFHLTPVFNTTLREQLLAAFYLTLSFAGAELLLIYYPFLMKSKRNQLYAHLGSGATTLTYLMIALVTFLYYSPEQLERTIWPTLSAWKIVSFTFMERIEYICIALWLVVIFPNIVLSIWGASRLLKQQLKVSQRKTVVWILVAVFLATIQFETRESINLLNTSINYIGPFFIFGLIPFLWLCSFFLKSKGGSAHGKNNQKQSH</sequence>
<feature type="transmembrane region" description="Helical" evidence="8">
    <location>
        <begin position="12"/>
        <end position="36"/>
    </location>
</feature>
<keyword evidence="3" id="KW-0813">Transport</keyword>
<dbReference type="PANTHER" id="PTHR34975">
    <property type="entry name" value="SPORE GERMINATION PROTEIN A2"/>
    <property type="match status" value="1"/>
</dbReference>